<feature type="region of interest" description="Disordered" evidence="1">
    <location>
        <begin position="126"/>
        <end position="146"/>
    </location>
</feature>
<dbReference type="RefSeq" id="WP_159397845.1">
    <property type="nucleotide sequence ID" value="NZ_CP012673.1"/>
</dbReference>
<reference evidence="3 4" key="1">
    <citation type="submission" date="2015-09" db="EMBL/GenBank/DDBJ databases">
        <title>Sorangium comparison.</title>
        <authorList>
            <person name="Zaburannyi N."/>
            <person name="Bunk B."/>
            <person name="Overmann J."/>
            <person name="Mueller R."/>
        </authorList>
    </citation>
    <scope>NUCLEOTIDE SEQUENCE [LARGE SCALE GENOMIC DNA]</scope>
    <source>
        <strain evidence="3 4">So ce26</strain>
    </source>
</reference>
<gene>
    <name evidence="3" type="ORF">SOCE26_088190</name>
</gene>
<feature type="transmembrane region" description="Helical" evidence="2">
    <location>
        <begin position="59"/>
        <end position="80"/>
    </location>
</feature>
<accession>A0A2L0F719</accession>
<feature type="transmembrane region" description="Helical" evidence="2">
    <location>
        <begin position="34"/>
        <end position="53"/>
    </location>
</feature>
<sequence length="146" mass="15679">MEEAIGWASSVILVLTVAKQVYKQWKEKSSQGVSKWLFLGQMAASSGFVVYSWMVENWVFVVTNSLMLANGLTGYALVLLQRRRGAAQPEQDQAKPRRGVKLHGSLGRNGVAAGRARALRPVAAALRSRKGAGGGGKRRDPGALAS</sequence>
<feature type="region of interest" description="Disordered" evidence="1">
    <location>
        <begin position="87"/>
        <end position="113"/>
    </location>
</feature>
<keyword evidence="2" id="KW-0812">Transmembrane</keyword>
<evidence type="ECO:0000256" key="2">
    <source>
        <dbReference type="SAM" id="Phobius"/>
    </source>
</evidence>
<proteinExistence type="predicted"/>
<dbReference type="Proteomes" id="UP000238348">
    <property type="component" value="Chromosome"/>
</dbReference>
<dbReference type="OrthoDB" id="5966732at2"/>
<name>A0A2L0F719_SORCE</name>
<protein>
    <submittedName>
        <fullName evidence="3">Uncharacterized protein</fullName>
    </submittedName>
</protein>
<organism evidence="3 4">
    <name type="scientific">Sorangium cellulosum</name>
    <name type="common">Polyangium cellulosum</name>
    <dbReference type="NCBI Taxonomy" id="56"/>
    <lineage>
        <taxon>Bacteria</taxon>
        <taxon>Pseudomonadati</taxon>
        <taxon>Myxococcota</taxon>
        <taxon>Polyangia</taxon>
        <taxon>Polyangiales</taxon>
        <taxon>Polyangiaceae</taxon>
        <taxon>Sorangium</taxon>
    </lineage>
</organism>
<dbReference type="EMBL" id="CP012673">
    <property type="protein sequence ID" value="AUX47301.1"/>
    <property type="molecule type" value="Genomic_DNA"/>
</dbReference>
<keyword evidence="2" id="KW-0472">Membrane</keyword>
<evidence type="ECO:0000256" key="1">
    <source>
        <dbReference type="SAM" id="MobiDB-lite"/>
    </source>
</evidence>
<dbReference type="Gene3D" id="1.20.1280.290">
    <property type="match status" value="1"/>
</dbReference>
<keyword evidence="2" id="KW-1133">Transmembrane helix</keyword>
<dbReference type="AlphaFoldDB" id="A0A2L0F719"/>
<evidence type="ECO:0000313" key="4">
    <source>
        <dbReference type="Proteomes" id="UP000238348"/>
    </source>
</evidence>
<feature type="compositionally biased region" description="Basic and acidic residues" evidence="1">
    <location>
        <begin position="137"/>
        <end position="146"/>
    </location>
</feature>
<evidence type="ECO:0000313" key="3">
    <source>
        <dbReference type="EMBL" id="AUX47301.1"/>
    </source>
</evidence>